<dbReference type="HOGENOM" id="CLU_051764_0_1_1"/>
<keyword evidence="3" id="KW-1185">Reference proteome</keyword>
<evidence type="ECO:0000313" key="2">
    <source>
        <dbReference type="EnsemblProtists" id="HpaP808567"/>
    </source>
</evidence>
<proteinExistence type="predicted"/>
<dbReference type="EMBL" id="JH598554">
    <property type="status" value="NOT_ANNOTATED_CDS"/>
    <property type="molecule type" value="Genomic_DNA"/>
</dbReference>
<evidence type="ECO:0000313" key="3">
    <source>
        <dbReference type="Proteomes" id="UP000011713"/>
    </source>
</evidence>
<dbReference type="EnsemblProtists" id="HpaT808567">
    <property type="protein sequence ID" value="HpaP808567"/>
    <property type="gene ID" value="HpaG808567"/>
</dbReference>
<accession>M4BQ78</accession>
<feature type="region of interest" description="Disordered" evidence="1">
    <location>
        <begin position="146"/>
        <end position="165"/>
    </location>
</feature>
<protein>
    <submittedName>
        <fullName evidence="2">Uncharacterized protein</fullName>
    </submittedName>
</protein>
<feature type="compositionally biased region" description="Basic and acidic residues" evidence="1">
    <location>
        <begin position="21"/>
        <end position="34"/>
    </location>
</feature>
<feature type="region of interest" description="Disordered" evidence="1">
    <location>
        <begin position="1"/>
        <end position="38"/>
    </location>
</feature>
<dbReference type="Proteomes" id="UP000011713">
    <property type="component" value="Unassembled WGS sequence"/>
</dbReference>
<organism evidence="2 3">
    <name type="scientific">Hyaloperonospora arabidopsidis (strain Emoy2)</name>
    <name type="common">Downy mildew agent</name>
    <name type="synonym">Peronospora arabidopsidis</name>
    <dbReference type="NCBI Taxonomy" id="559515"/>
    <lineage>
        <taxon>Eukaryota</taxon>
        <taxon>Sar</taxon>
        <taxon>Stramenopiles</taxon>
        <taxon>Oomycota</taxon>
        <taxon>Peronosporomycetes</taxon>
        <taxon>Peronosporales</taxon>
        <taxon>Peronosporaceae</taxon>
        <taxon>Hyaloperonospora</taxon>
    </lineage>
</organism>
<reference evidence="2" key="2">
    <citation type="submission" date="2015-06" db="UniProtKB">
        <authorList>
            <consortium name="EnsemblProtists"/>
        </authorList>
    </citation>
    <scope>IDENTIFICATION</scope>
    <source>
        <strain evidence="2">Emoy2</strain>
    </source>
</reference>
<evidence type="ECO:0000256" key="1">
    <source>
        <dbReference type="SAM" id="MobiDB-lite"/>
    </source>
</evidence>
<reference evidence="3" key="1">
    <citation type="journal article" date="2010" name="Science">
        <title>Signatures of adaptation to obligate biotrophy in the Hyaloperonospora arabidopsidis genome.</title>
        <authorList>
            <person name="Baxter L."/>
            <person name="Tripathy S."/>
            <person name="Ishaque N."/>
            <person name="Boot N."/>
            <person name="Cabral A."/>
            <person name="Kemen E."/>
            <person name="Thines M."/>
            <person name="Ah-Fong A."/>
            <person name="Anderson R."/>
            <person name="Badejoko W."/>
            <person name="Bittner-Eddy P."/>
            <person name="Boore J.L."/>
            <person name="Chibucos M.C."/>
            <person name="Coates M."/>
            <person name="Dehal P."/>
            <person name="Delehaunty K."/>
            <person name="Dong S."/>
            <person name="Downton P."/>
            <person name="Dumas B."/>
            <person name="Fabro G."/>
            <person name="Fronick C."/>
            <person name="Fuerstenberg S.I."/>
            <person name="Fulton L."/>
            <person name="Gaulin E."/>
            <person name="Govers F."/>
            <person name="Hughes L."/>
            <person name="Humphray S."/>
            <person name="Jiang R.H."/>
            <person name="Judelson H."/>
            <person name="Kamoun S."/>
            <person name="Kyung K."/>
            <person name="Meijer H."/>
            <person name="Minx P."/>
            <person name="Morris P."/>
            <person name="Nelson J."/>
            <person name="Phuntumart V."/>
            <person name="Qutob D."/>
            <person name="Rehmany A."/>
            <person name="Rougon-Cardoso A."/>
            <person name="Ryden P."/>
            <person name="Torto-Alalibo T."/>
            <person name="Studholme D."/>
            <person name="Wang Y."/>
            <person name="Win J."/>
            <person name="Wood J."/>
            <person name="Clifton S.W."/>
            <person name="Rogers J."/>
            <person name="Van den Ackerveken G."/>
            <person name="Jones J.D."/>
            <person name="McDowell J.M."/>
            <person name="Beynon J."/>
            <person name="Tyler B.M."/>
        </authorList>
    </citation>
    <scope>NUCLEOTIDE SEQUENCE [LARGE SCALE GENOMIC DNA]</scope>
    <source>
        <strain evidence="3">Emoy2</strain>
    </source>
</reference>
<name>M4BQ78_HYAAE</name>
<sequence length="165" mass="17090">MIASPHRASVVDPTAAPVTGGKREGSQFDPDHGAQKHPRHMGNLVEGVSHTPMCSQTQGIPATSPDTGIGHHDDVVAVPSPHGTGGSLAGQATPVAVGVSAAAHESLVHEVNSLRETLGRTQRTIDATRMEVQLDLLIRMQQPVAWPTSAAQAPPDQPGTDSDTA</sequence>
<dbReference type="AlphaFoldDB" id="M4BQ78"/>
<dbReference type="VEuPathDB" id="FungiDB:HpaG808567"/>
<dbReference type="InParanoid" id="M4BQ78"/>